<dbReference type="OMA" id="PNEQIYP"/>
<protein>
    <recommendedName>
        <fullName evidence="2">Enoyl reductase (ER) domain-containing protein</fullName>
    </recommendedName>
</protein>
<dbReference type="OrthoDB" id="203908at2759"/>
<dbReference type="InterPro" id="IPR013149">
    <property type="entry name" value="ADH-like_C"/>
</dbReference>
<dbReference type="Pfam" id="PF00107">
    <property type="entry name" value="ADH_zinc_N"/>
    <property type="match status" value="1"/>
</dbReference>
<gene>
    <name evidence="3" type="ORF">B7463_g7709</name>
</gene>
<dbReference type="PANTHER" id="PTHR44154:SF1">
    <property type="entry name" value="QUINONE OXIDOREDUCTASE"/>
    <property type="match status" value="1"/>
</dbReference>
<dbReference type="SMART" id="SM00829">
    <property type="entry name" value="PKS_ER"/>
    <property type="match status" value="1"/>
</dbReference>
<dbReference type="SUPFAM" id="SSF51735">
    <property type="entry name" value="NAD(P)-binding Rossmann-fold domains"/>
    <property type="match status" value="1"/>
</dbReference>
<dbReference type="STRING" id="5539.A0A3E2H5G6"/>
<dbReference type="Pfam" id="PF08240">
    <property type="entry name" value="ADH_N"/>
    <property type="match status" value="1"/>
</dbReference>
<dbReference type="EMBL" id="NCSJ02000156">
    <property type="protein sequence ID" value="RFU28634.1"/>
    <property type="molecule type" value="Genomic_DNA"/>
</dbReference>
<dbReference type="CDD" id="cd08243">
    <property type="entry name" value="quinone_oxidoreductase_like_1"/>
    <property type="match status" value="1"/>
</dbReference>
<evidence type="ECO:0000313" key="3">
    <source>
        <dbReference type="EMBL" id="RFU28634.1"/>
    </source>
</evidence>
<evidence type="ECO:0000313" key="4">
    <source>
        <dbReference type="Proteomes" id="UP000258309"/>
    </source>
</evidence>
<reference evidence="3 4" key="1">
    <citation type="submission" date="2018-05" db="EMBL/GenBank/DDBJ databases">
        <title>Draft genome sequence of Scytalidium lignicola DSM 105466, a ubiquitous saprotrophic fungus.</title>
        <authorList>
            <person name="Buettner E."/>
            <person name="Gebauer A.M."/>
            <person name="Hofrichter M."/>
            <person name="Liers C."/>
            <person name="Kellner H."/>
        </authorList>
    </citation>
    <scope>NUCLEOTIDE SEQUENCE [LARGE SCALE GENOMIC DNA]</scope>
    <source>
        <strain evidence="3 4">DSM 105466</strain>
    </source>
</reference>
<dbReference type="PANTHER" id="PTHR44154">
    <property type="entry name" value="QUINONE OXIDOREDUCTASE"/>
    <property type="match status" value="1"/>
</dbReference>
<feature type="non-terminal residue" evidence="3">
    <location>
        <position position="1"/>
    </location>
</feature>
<dbReference type="InterPro" id="IPR020843">
    <property type="entry name" value="ER"/>
</dbReference>
<dbReference type="InterPro" id="IPR051603">
    <property type="entry name" value="Zinc-ADH_QOR/CCCR"/>
</dbReference>
<dbReference type="Gene3D" id="3.90.180.10">
    <property type="entry name" value="Medium-chain alcohol dehydrogenases, catalytic domain"/>
    <property type="match status" value="1"/>
</dbReference>
<dbReference type="InterPro" id="IPR011032">
    <property type="entry name" value="GroES-like_sf"/>
</dbReference>
<feature type="domain" description="Enoyl reductase (ER)" evidence="2">
    <location>
        <begin position="19"/>
        <end position="328"/>
    </location>
</feature>
<keyword evidence="4" id="KW-1185">Reference proteome</keyword>
<name>A0A3E2H5G6_SCYLI</name>
<dbReference type="AlphaFoldDB" id="A0A3E2H5G6"/>
<dbReference type="InterPro" id="IPR013154">
    <property type="entry name" value="ADH-like_N"/>
</dbReference>
<feature type="non-terminal residue" evidence="3">
    <location>
        <position position="331"/>
    </location>
</feature>
<proteinExistence type="predicted"/>
<dbReference type="Gene3D" id="3.40.50.720">
    <property type="entry name" value="NAD(P)-binding Rossmann-like Domain"/>
    <property type="match status" value="1"/>
</dbReference>
<evidence type="ECO:0000256" key="1">
    <source>
        <dbReference type="ARBA" id="ARBA00022857"/>
    </source>
</evidence>
<dbReference type="Proteomes" id="UP000258309">
    <property type="component" value="Unassembled WGS sequence"/>
</dbReference>
<accession>A0A3E2H5G6</accession>
<sequence>MSARVPTQTMRAIVVHEKGGPEVLKIHHNYPRPVPKVGEVLIRVKAFGLNRAEMFTRQGYSPGVVFPRILGIEATGIVEEAPSNEFAKGQTVVTAMGDMGRMYDGGYAEFTCVKATQVKPINTTLPWSVLGALPETMQTAWGSLFGPLKLQPGDRLLIRGGTTTIGLAAAALAKQHGAFVVSTSRKSEREALLREQGADDVVIDTGSIVDEIRRRYPEGIDKVLELIGVVTMADSLKTLKPGGIQCMTGIAGGKWVLDSFSPLPTIPKGCYLTTYGGSSDDLLATPLEDIAKLFEDGKMKLPIKTFDIEDIIEAHRFMEYEGGAKVVVVIP</sequence>
<dbReference type="InterPro" id="IPR036291">
    <property type="entry name" value="NAD(P)-bd_dom_sf"/>
</dbReference>
<organism evidence="3 4">
    <name type="scientific">Scytalidium lignicola</name>
    <name type="common">Hyphomycete</name>
    <dbReference type="NCBI Taxonomy" id="5539"/>
    <lineage>
        <taxon>Eukaryota</taxon>
        <taxon>Fungi</taxon>
        <taxon>Dikarya</taxon>
        <taxon>Ascomycota</taxon>
        <taxon>Pezizomycotina</taxon>
        <taxon>Leotiomycetes</taxon>
        <taxon>Leotiomycetes incertae sedis</taxon>
        <taxon>Scytalidium</taxon>
    </lineage>
</organism>
<dbReference type="SUPFAM" id="SSF50129">
    <property type="entry name" value="GroES-like"/>
    <property type="match status" value="1"/>
</dbReference>
<evidence type="ECO:0000259" key="2">
    <source>
        <dbReference type="SMART" id="SM00829"/>
    </source>
</evidence>
<dbReference type="GO" id="GO:0016491">
    <property type="term" value="F:oxidoreductase activity"/>
    <property type="evidence" value="ECO:0007669"/>
    <property type="project" value="InterPro"/>
</dbReference>
<comment type="caution">
    <text evidence="3">The sequence shown here is derived from an EMBL/GenBank/DDBJ whole genome shotgun (WGS) entry which is preliminary data.</text>
</comment>
<keyword evidence="1" id="KW-0521">NADP</keyword>